<keyword evidence="7" id="KW-0456">Lyase</keyword>
<evidence type="ECO:0000256" key="3">
    <source>
        <dbReference type="ARBA" id="ARBA00023002"/>
    </source>
</evidence>
<reference evidence="7 8" key="1">
    <citation type="submission" date="2019-02" db="EMBL/GenBank/DDBJ databases">
        <title>Deep-cultivation of Planctomycetes and their phenomic and genomic characterization uncovers novel biology.</title>
        <authorList>
            <person name="Wiegand S."/>
            <person name="Jogler M."/>
            <person name="Boedeker C."/>
            <person name="Pinto D."/>
            <person name="Vollmers J."/>
            <person name="Rivas-Marin E."/>
            <person name="Kohn T."/>
            <person name="Peeters S.H."/>
            <person name="Heuer A."/>
            <person name="Rast P."/>
            <person name="Oberbeckmann S."/>
            <person name="Bunk B."/>
            <person name="Jeske O."/>
            <person name="Meyerdierks A."/>
            <person name="Storesund J.E."/>
            <person name="Kallscheuer N."/>
            <person name="Luecker S."/>
            <person name="Lage O.M."/>
            <person name="Pohl T."/>
            <person name="Merkel B.J."/>
            <person name="Hornburger P."/>
            <person name="Mueller R.-W."/>
            <person name="Bruemmer F."/>
            <person name="Labrenz M."/>
            <person name="Spormann A.M."/>
            <person name="Op den Camp H."/>
            <person name="Overmann J."/>
            <person name="Amann R."/>
            <person name="Jetten M.S.M."/>
            <person name="Mascher T."/>
            <person name="Medema M.H."/>
            <person name="Devos D.P."/>
            <person name="Kaster A.-K."/>
            <person name="Ovreas L."/>
            <person name="Rohde M."/>
            <person name="Galperin M.Y."/>
            <person name="Jogler C."/>
        </authorList>
    </citation>
    <scope>NUCLEOTIDE SEQUENCE [LARGE SCALE GENOMIC DNA]</scope>
    <source>
        <strain evidence="7 8">ElP</strain>
    </source>
</reference>
<keyword evidence="1" id="KW-0004">4Fe-4S</keyword>
<dbReference type="SUPFAM" id="SSF51905">
    <property type="entry name" value="FAD/NAD(P)-binding domain"/>
    <property type="match status" value="1"/>
</dbReference>
<dbReference type="InterPro" id="IPR039650">
    <property type="entry name" value="HdrA-like"/>
</dbReference>
<dbReference type="GO" id="GO:0051539">
    <property type="term" value="F:4 iron, 4 sulfur cluster binding"/>
    <property type="evidence" value="ECO:0007669"/>
    <property type="project" value="UniProtKB-KW"/>
</dbReference>
<dbReference type="EMBL" id="CP036426">
    <property type="protein sequence ID" value="QDV35080.1"/>
    <property type="molecule type" value="Genomic_DNA"/>
</dbReference>
<organism evidence="7 8">
    <name type="scientific">Tautonia plasticadhaerens</name>
    <dbReference type="NCBI Taxonomy" id="2527974"/>
    <lineage>
        <taxon>Bacteria</taxon>
        <taxon>Pseudomonadati</taxon>
        <taxon>Planctomycetota</taxon>
        <taxon>Planctomycetia</taxon>
        <taxon>Isosphaerales</taxon>
        <taxon>Isosphaeraceae</taxon>
        <taxon>Tautonia</taxon>
    </lineage>
</organism>
<dbReference type="GO" id="GO:0046872">
    <property type="term" value="F:metal ion binding"/>
    <property type="evidence" value="ECO:0007669"/>
    <property type="project" value="UniProtKB-KW"/>
</dbReference>
<dbReference type="PANTHER" id="PTHR43498">
    <property type="entry name" value="FERREDOXIN:COB-COM HETERODISULFIDE REDUCTASE SUBUNIT A"/>
    <property type="match status" value="1"/>
</dbReference>
<sequence>MLPTLLLASALAGPVDDGPRTYDVVVYGGTSAGIAAAVQADRMGKSVVVVSPDVHLGGLSSGGLGWTDSGRKETIGGLSREFYHRVWQHYQNDDAWRWQSRDAYGNRGQGTPAIDGSQRTMWIFEPHVAEQVFEDLVAEHDIPVVRDAWLDREDGVAKEGDRIAAITTLDGRTFAGTQFIDASYEGDLMAAAGVSTTVGRESNSKYGETLNGVQARRAVSHQFDFPVDPYVVPGDPSSGLLPRIHPGGPGEEGEGDDRLQAYCFRMCLTDHPDNRVPFEKPEGYDPAEYELLGRYLRGGWKGVFNKFDPIPNRKTDTNNHGAFSTDNIGRNYDYPEASYDRRREIIAEHEQYQKGLMYFLANDPGVPEDIRSKAAGYGLSRDEFTDNGHWPHQIYVREARRLVSDFVMTERHLRGLEPTPDPVGMGSYNMDSHNVQRYVDENGHARNEGDIQISPGGPYPISYRALVPRREECTNLVVPVCLSSSHIAYGSIRMEPVFMILGQSAATAACLAIDHDTPVQAIPADAFRDRLLADGQVIDLPDSTAHRPSVTLQSSDLPGVVVDDADADLTGPWSTGAALHPFVDLGYRHDGDSAKGSKHATFRTPLGPGRYEVRISYVPSSNRASNVPVTIRHAGGAAELTLDQRRPPADPPFHPLGTFDFDAEAAVEIRTEATDGHVILDAVQFLPK</sequence>
<dbReference type="RefSeq" id="WP_145278437.1">
    <property type="nucleotide sequence ID" value="NZ_CP036426.1"/>
</dbReference>
<dbReference type="EC" id="4.2.2.12" evidence="7"/>
<protein>
    <submittedName>
        <fullName evidence="7">Xanthan lyase</fullName>
        <ecNumber evidence="7">4.2.2.12</ecNumber>
    </submittedName>
</protein>
<dbReference type="Pfam" id="PF25275">
    <property type="entry name" value="Golvesin_C"/>
    <property type="match status" value="1"/>
</dbReference>
<evidence type="ECO:0000259" key="6">
    <source>
        <dbReference type="Pfam" id="PF25275"/>
    </source>
</evidence>
<name>A0A518H2N0_9BACT</name>
<dbReference type="OrthoDB" id="287984at2"/>
<dbReference type="AlphaFoldDB" id="A0A518H2N0"/>
<dbReference type="InterPro" id="IPR033803">
    <property type="entry name" value="CBD-like_Golvesin-Xly"/>
</dbReference>
<keyword evidence="5" id="KW-0411">Iron-sulfur</keyword>
<dbReference type="GO" id="GO:0047492">
    <property type="term" value="F:xanthan lyase activity"/>
    <property type="evidence" value="ECO:0007669"/>
    <property type="project" value="UniProtKB-EC"/>
</dbReference>
<dbReference type="Gene3D" id="3.50.50.60">
    <property type="entry name" value="FAD/NAD(P)-binding domain"/>
    <property type="match status" value="1"/>
</dbReference>
<dbReference type="Proteomes" id="UP000317835">
    <property type="component" value="Chromosome"/>
</dbReference>
<evidence type="ECO:0000313" key="8">
    <source>
        <dbReference type="Proteomes" id="UP000317835"/>
    </source>
</evidence>
<evidence type="ECO:0000256" key="2">
    <source>
        <dbReference type="ARBA" id="ARBA00022723"/>
    </source>
</evidence>
<evidence type="ECO:0000256" key="1">
    <source>
        <dbReference type="ARBA" id="ARBA00022485"/>
    </source>
</evidence>
<keyword evidence="3" id="KW-0560">Oxidoreductase</keyword>
<dbReference type="InterPro" id="IPR036188">
    <property type="entry name" value="FAD/NAD-bd_sf"/>
</dbReference>
<evidence type="ECO:0000313" key="7">
    <source>
        <dbReference type="EMBL" id="QDV35080.1"/>
    </source>
</evidence>
<dbReference type="KEGG" id="tpla:ElP_29820"/>
<keyword evidence="2" id="KW-0479">Metal-binding</keyword>
<dbReference type="GO" id="GO:0016491">
    <property type="term" value="F:oxidoreductase activity"/>
    <property type="evidence" value="ECO:0007669"/>
    <property type="project" value="UniProtKB-KW"/>
</dbReference>
<keyword evidence="8" id="KW-1185">Reference proteome</keyword>
<gene>
    <name evidence="7" type="primary">xly</name>
    <name evidence="7" type="ORF">ElP_29820</name>
</gene>
<dbReference type="PANTHER" id="PTHR43498:SF1">
    <property type="entry name" value="COB--COM HETERODISULFIDE REDUCTASE IRON-SULFUR SUBUNIT A"/>
    <property type="match status" value="1"/>
</dbReference>
<feature type="domain" description="Golvesin/Xly CBD-like" evidence="6">
    <location>
        <begin position="560"/>
        <end position="685"/>
    </location>
</feature>
<proteinExistence type="predicted"/>
<evidence type="ECO:0000256" key="5">
    <source>
        <dbReference type="ARBA" id="ARBA00023014"/>
    </source>
</evidence>
<evidence type="ECO:0000256" key="4">
    <source>
        <dbReference type="ARBA" id="ARBA00023004"/>
    </source>
</evidence>
<accession>A0A518H2N0</accession>
<keyword evidence="4" id="KW-0408">Iron</keyword>
<dbReference type="Pfam" id="PF12831">
    <property type="entry name" value="FAD_oxidored"/>
    <property type="match status" value="1"/>
</dbReference>